<gene>
    <name evidence="1" type="ORF">JR064_21915</name>
</gene>
<evidence type="ECO:0000313" key="1">
    <source>
        <dbReference type="EMBL" id="MBN6104825.1"/>
    </source>
</evidence>
<proteinExistence type="predicted"/>
<dbReference type="Gene3D" id="3.40.1590.10">
    <property type="entry name" value="NMB0488-like"/>
    <property type="match status" value="1"/>
</dbReference>
<dbReference type="InterPro" id="IPR037891">
    <property type="entry name" value="Cdil-like_sf"/>
</dbReference>
<evidence type="ECO:0000313" key="2">
    <source>
        <dbReference type="Proteomes" id="UP000695802"/>
    </source>
</evidence>
<name>A0ABS3B889_9XANT</name>
<comment type="caution">
    <text evidence="1">The sequence shown here is derived from an EMBL/GenBank/DDBJ whole genome shotgun (WGS) entry which is preliminary data.</text>
</comment>
<dbReference type="Proteomes" id="UP000695802">
    <property type="component" value="Unassembled WGS sequence"/>
</dbReference>
<organism evidence="1 2">
    <name type="scientific">Xanthomonas bonasiae</name>
    <dbReference type="NCBI Taxonomy" id="2810351"/>
    <lineage>
        <taxon>Bacteria</taxon>
        <taxon>Pseudomonadati</taxon>
        <taxon>Pseudomonadota</taxon>
        <taxon>Gammaproteobacteria</taxon>
        <taxon>Lysobacterales</taxon>
        <taxon>Lysobacteraceae</taxon>
        <taxon>Xanthomonas</taxon>
    </lineage>
</organism>
<accession>A0ABS3B889</accession>
<keyword evidence="2" id="KW-1185">Reference proteome</keyword>
<reference evidence="1 2" key="1">
    <citation type="submission" date="2021-02" db="EMBL/GenBank/DDBJ databases">
        <title>Taxonomically Unique Crown Gall-Associated Xanthomonas Stains Have Deficiency in Virulence Repertories.</title>
        <authorList>
            <person name="Mafakheri H."/>
            <person name="Taghavi S.M."/>
            <person name="Dimkic I."/>
            <person name="Nemanja K."/>
            <person name="Osdaghi E."/>
        </authorList>
    </citation>
    <scope>NUCLEOTIDE SEQUENCE [LARGE SCALE GENOMIC DNA]</scope>
    <source>
        <strain evidence="1 2">FX4</strain>
    </source>
</reference>
<protein>
    <submittedName>
        <fullName evidence="1">Uncharacterized protein</fullName>
    </submittedName>
</protein>
<sequence length="126" mass="13604">MSLTDTGLWIAHGEVLSIRADDPAGLASAIRESLEHSIEGVAHPPQSEWQRIQRPILHAAGVKRWAALGKKATAVGVEWTGATVAFIPSVDFRHHGGEDSDEHTIHCGMDDARLGAKLLEAFEHAN</sequence>
<dbReference type="EMBL" id="JAFIWB010000041">
    <property type="protein sequence ID" value="MBN6104825.1"/>
    <property type="molecule type" value="Genomic_DNA"/>
</dbReference>